<name>A0A1E5KZR1_9ENTE</name>
<dbReference type="Proteomes" id="UP000095256">
    <property type="component" value="Unassembled WGS sequence"/>
</dbReference>
<dbReference type="RefSeq" id="WP_069697681.1">
    <property type="nucleotide sequence ID" value="NZ_JAGGMA010000017.1"/>
</dbReference>
<dbReference type="AlphaFoldDB" id="A0A1E5KZR1"/>
<evidence type="ECO:0000313" key="2">
    <source>
        <dbReference type="EMBL" id="OEH83387.1"/>
    </source>
</evidence>
<dbReference type="EMBL" id="MIEK01000008">
    <property type="protein sequence ID" value="OEH83387.1"/>
    <property type="molecule type" value="Genomic_DNA"/>
</dbReference>
<dbReference type="CDD" id="cd04301">
    <property type="entry name" value="NAT_SF"/>
    <property type="match status" value="1"/>
</dbReference>
<gene>
    <name evidence="2" type="ORF">BCR26_10015</name>
</gene>
<dbReference type="OrthoDB" id="9796381at2"/>
<dbReference type="InterPro" id="IPR000182">
    <property type="entry name" value="GNAT_dom"/>
</dbReference>
<feature type="domain" description="N-acetyltransferase" evidence="1">
    <location>
        <begin position="4"/>
        <end position="174"/>
    </location>
</feature>
<comment type="caution">
    <text evidence="2">The sequence shown here is derived from an EMBL/GenBank/DDBJ whole genome shotgun (WGS) entry which is preliminary data.</text>
</comment>
<dbReference type="GO" id="GO:0016747">
    <property type="term" value="F:acyltransferase activity, transferring groups other than amino-acyl groups"/>
    <property type="evidence" value="ECO:0007669"/>
    <property type="project" value="InterPro"/>
</dbReference>
<dbReference type="Pfam" id="PF00583">
    <property type="entry name" value="Acetyltransf_1"/>
    <property type="match status" value="1"/>
</dbReference>
<dbReference type="SUPFAM" id="SSF55729">
    <property type="entry name" value="Acyl-CoA N-acyltransferases (Nat)"/>
    <property type="match status" value="1"/>
</dbReference>
<protein>
    <submittedName>
        <fullName evidence="2">GNAT family N-acetyltransferase</fullName>
    </submittedName>
</protein>
<dbReference type="STRING" id="762845.BCR26_10015"/>
<dbReference type="PROSITE" id="PS51186">
    <property type="entry name" value="GNAT"/>
    <property type="match status" value="1"/>
</dbReference>
<keyword evidence="2" id="KW-0808">Transferase</keyword>
<sequence length="174" mass="19841">MTAIYLRTATEKDLPVILSLIEQARVILSEKNIPQWQNGDGPSQTILQKDIQKKQCYVLIAVDKIVGIGTISNEPEAAYEQLEAGEWLDCASPYVAIHRVAIYPRYHGKGYAQLLLRYLVTTSRLMNYFDIRIDTHPKNKAMQHLITKTGFEYRGNIQLPVSNGERFAYQLLLS</sequence>
<organism evidence="2 3">
    <name type="scientific">Enterococcus rivorum</name>
    <dbReference type="NCBI Taxonomy" id="762845"/>
    <lineage>
        <taxon>Bacteria</taxon>
        <taxon>Bacillati</taxon>
        <taxon>Bacillota</taxon>
        <taxon>Bacilli</taxon>
        <taxon>Lactobacillales</taxon>
        <taxon>Enterococcaceae</taxon>
        <taxon>Enterococcus</taxon>
    </lineage>
</organism>
<evidence type="ECO:0000259" key="1">
    <source>
        <dbReference type="PROSITE" id="PS51186"/>
    </source>
</evidence>
<reference evidence="2 3" key="1">
    <citation type="submission" date="2016-09" db="EMBL/GenBank/DDBJ databases">
        <authorList>
            <person name="Capua I."/>
            <person name="De Benedictis P."/>
            <person name="Joannis T."/>
            <person name="Lombin L.H."/>
            <person name="Cattoli G."/>
        </authorList>
    </citation>
    <scope>NUCLEOTIDE SEQUENCE [LARGE SCALE GENOMIC DNA]</scope>
    <source>
        <strain evidence="2 3">LMG 25899</strain>
    </source>
</reference>
<evidence type="ECO:0000313" key="3">
    <source>
        <dbReference type="Proteomes" id="UP000095256"/>
    </source>
</evidence>
<dbReference type="InterPro" id="IPR016181">
    <property type="entry name" value="Acyl_CoA_acyltransferase"/>
</dbReference>
<dbReference type="Gene3D" id="3.40.630.30">
    <property type="match status" value="1"/>
</dbReference>
<keyword evidence="3" id="KW-1185">Reference proteome</keyword>
<accession>A0A1E5KZR1</accession>
<proteinExistence type="predicted"/>